<name>A0ABV7B7G3_9GAMM</name>
<dbReference type="InterPro" id="IPR043519">
    <property type="entry name" value="NT_sf"/>
</dbReference>
<dbReference type="RefSeq" id="WP_379757891.1">
    <property type="nucleotide sequence ID" value="NZ_JBHRSQ010000011.1"/>
</dbReference>
<dbReference type="EMBL" id="JBHRSQ010000011">
    <property type="protein sequence ID" value="MFC2992170.1"/>
    <property type="molecule type" value="Genomic_DNA"/>
</dbReference>
<proteinExistence type="predicted"/>
<accession>A0ABV7B7G3</accession>
<evidence type="ECO:0000313" key="2">
    <source>
        <dbReference type="Proteomes" id="UP001595386"/>
    </source>
</evidence>
<evidence type="ECO:0000313" key="1">
    <source>
        <dbReference type="EMBL" id="MFC2992170.1"/>
    </source>
</evidence>
<sequence length="99" mass="10994">MRLNQHDIDVIKAATADIFGKEAEVRLFGSRVDDAARGGDIDLMVTVTQPLDNPAWDCARLEGSIIMKLGEQKIDVLLEAPGLKRFPIHEIAREQGIRL</sequence>
<keyword evidence="2" id="KW-1185">Reference proteome</keyword>
<organism evidence="1 2">
    <name type="scientific">Halomonas tibetensis</name>
    <dbReference type="NCBI Taxonomy" id="2259590"/>
    <lineage>
        <taxon>Bacteria</taxon>
        <taxon>Pseudomonadati</taxon>
        <taxon>Pseudomonadota</taxon>
        <taxon>Gammaproteobacteria</taxon>
        <taxon>Oceanospirillales</taxon>
        <taxon>Halomonadaceae</taxon>
        <taxon>Halomonas</taxon>
    </lineage>
</organism>
<dbReference type="Proteomes" id="UP001595386">
    <property type="component" value="Unassembled WGS sequence"/>
</dbReference>
<reference evidence="2" key="1">
    <citation type="journal article" date="2019" name="Int. J. Syst. Evol. Microbiol.">
        <title>The Global Catalogue of Microorganisms (GCM) 10K type strain sequencing project: providing services to taxonomists for standard genome sequencing and annotation.</title>
        <authorList>
            <consortium name="The Broad Institute Genomics Platform"/>
            <consortium name="The Broad Institute Genome Sequencing Center for Infectious Disease"/>
            <person name="Wu L."/>
            <person name="Ma J."/>
        </authorList>
    </citation>
    <scope>NUCLEOTIDE SEQUENCE [LARGE SCALE GENOMIC DNA]</scope>
    <source>
        <strain evidence="2">KCTC 52660</strain>
    </source>
</reference>
<dbReference type="SUPFAM" id="SSF81301">
    <property type="entry name" value="Nucleotidyltransferase"/>
    <property type="match status" value="1"/>
</dbReference>
<comment type="caution">
    <text evidence="1">The sequence shown here is derived from an EMBL/GenBank/DDBJ whole genome shotgun (WGS) entry which is preliminary data.</text>
</comment>
<dbReference type="Gene3D" id="3.30.460.10">
    <property type="entry name" value="Beta Polymerase, domain 2"/>
    <property type="match status" value="1"/>
</dbReference>
<protein>
    <submittedName>
        <fullName evidence="1">Nucleotidyltransferase domain-containing protein</fullName>
    </submittedName>
</protein>
<gene>
    <name evidence="1" type="ORF">ACFODV_09020</name>
</gene>